<dbReference type="EMBL" id="JAJBNC010000004">
    <property type="protein sequence ID" value="MCB5492801.1"/>
    <property type="molecule type" value="Genomic_DNA"/>
</dbReference>
<protein>
    <submittedName>
        <fullName evidence="9">Site-specific integrase</fullName>
    </submittedName>
</protein>
<dbReference type="Proteomes" id="UP001297422">
    <property type="component" value="Unassembled WGS sequence"/>
</dbReference>
<dbReference type="InterPro" id="IPR044068">
    <property type="entry name" value="CB"/>
</dbReference>
<dbReference type="InterPro" id="IPR004107">
    <property type="entry name" value="Integrase_SAM-like_N"/>
</dbReference>
<dbReference type="RefSeq" id="WP_173878634.1">
    <property type="nucleotide sequence ID" value="NZ_JAAIMT010000003.1"/>
</dbReference>
<evidence type="ECO:0000256" key="2">
    <source>
        <dbReference type="ARBA" id="ARBA00008857"/>
    </source>
</evidence>
<comment type="function">
    <text evidence="1">Site-specific tyrosine recombinase, which acts by catalyzing the cutting and rejoining of the recombining DNA molecules.</text>
</comment>
<evidence type="ECO:0000256" key="5">
    <source>
        <dbReference type="ARBA" id="ARBA00023172"/>
    </source>
</evidence>
<dbReference type="InterPro" id="IPR050090">
    <property type="entry name" value="Tyrosine_recombinase_XerCD"/>
</dbReference>
<keyword evidence="3" id="KW-0229">DNA integration</keyword>
<evidence type="ECO:0000256" key="4">
    <source>
        <dbReference type="ARBA" id="ARBA00023125"/>
    </source>
</evidence>
<evidence type="ECO:0000256" key="6">
    <source>
        <dbReference type="PROSITE-ProRule" id="PRU01248"/>
    </source>
</evidence>
<evidence type="ECO:0000259" key="8">
    <source>
        <dbReference type="PROSITE" id="PS51900"/>
    </source>
</evidence>
<dbReference type="InterPro" id="IPR013762">
    <property type="entry name" value="Integrase-like_cat_sf"/>
</dbReference>
<sequence>MPAYKYQTKDGKTKWYANFYYTDWLGEKKHKCKRGFDTKGSAKEYERLFLDKYSKSPTILFSSLAGNYMEDMDSRLKPTTLKGKRYIVETKLLPYFGKMQICDIDADLVRRWQNSLIDYRNEKGEPYAETYLHSINSQLSAVFNYAVKYYKLGTNPCYIAGSIGKSRAEEMNFWTKEEFEHTMQFEQKPSYIVAFKLLFYSGMREGELLALTPEDFPRDTAIVDVNKNYAVVDGIEYFLTPKTKRSIRKITIPDSIHAEVLEFIDSMCLEPEERIFYFKKGGLYSEFKRMIKRSGDKEIRVHDLRHSHVAMLVNMGFAIEEISRRLGHDSIKTTWDTYSHLYPGTDRELAQRIEVVIKKEQEASSVAENEDDGIVVDMVPGSPLGQISQHALTTAEQQGNEHIRKNNKNIFIKYGIDIESEMVYGYKLETYLDLIAFGDAIIQTISSFKPSATLKDLIMAMYSDAISSCELSQGSLKNLDQFMVDTTIPKYSKLYGIGGK</sequence>
<evidence type="ECO:0000313" key="9">
    <source>
        <dbReference type="EMBL" id="MCB5492801.1"/>
    </source>
</evidence>
<feature type="domain" description="Core-binding (CB)" evidence="8">
    <location>
        <begin position="59"/>
        <end position="147"/>
    </location>
</feature>
<dbReference type="InterPro" id="IPR011010">
    <property type="entry name" value="DNA_brk_join_enz"/>
</dbReference>
<keyword evidence="5" id="KW-0233">DNA recombination</keyword>
<feature type="domain" description="Tyr recombinase" evidence="7">
    <location>
        <begin position="169"/>
        <end position="351"/>
    </location>
</feature>
<dbReference type="CDD" id="cd01189">
    <property type="entry name" value="INT_ICEBs1_C_like"/>
    <property type="match status" value="1"/>
</dbReference>
<evidence type="ECO:0000259" key="7">
    <source>
        <dbReference type="PROSITE" id="PS51898"/>
    </source>
</evidence>
<gene>
    <name evidence="9" type="ORF">LIQ10_03450</name>
</gene>
<dbReference type="Gene3D" id="1.10.150.130">
    <property type="match status" value="1"/>
</dbReference>
<name>A0AAJ1EPN9_MEDGN</name>
<evidence type="ECO:0000256" key="1">
    <source>
        <dbReference type="ARBA" id="ARBA00003283"/>
    </source>
</evidence>
<dbReference type="InterPro" id="IPR002104">
    <property type="entry name" value="Integrase_catalytic"/>
</dbReference>
<dbReference type="GO" id="GO:0006310">
    <property type="term" value="P:DNA recombination"/>
    <property type="evidence" value="ECO:0007669"/>
    <property type="project" value="UniProtKB-KW"/>
</dbReference>
<dbReference type="Pfam" id="PF14659">
    <property type="entry name" value="Phage_int_SAM_3"/>
    <property type="match status" value="1"/>
</dbReference>
<dbReference type="GO" id="GO:0003677">
    <property type="term" value="F:DNA binding"/>
    <property type="evidence" value="ECO:0007669"/>
    <property type="project" value="UniProtKB-UniRule"/>
</dbReference>
<reference evidence="9" key="1">
    <citation type="submission" date="2021-10" db="EMBL/GenBank/DDBJ databases">
        <title>Collection of gut derived symbiotic bacterial strains cultured from healthy donors.</title>
        <authorList>
            <person name="Lin H."/>
            <person name="Littmann E."/>
            <person name="Claire K."/>
            <person name="Pamer E."/>
        </authorList>
    </citation>
    <scope>NUCLEOTIDE SEQUENCE</scope>
    <source>
        <strain evidence="9">MSK.23.4</strain>
    </source>
</reference>
<dbReference type="Pfam" id="PF14657">
    <property type="entry name" value="Arm-DNA-bind_4"/>
    <property type="match status" value="1"/>
</dbReference>
<dbReference type="InterPro" id="IPR028259">
    <property type="entry name" value="AP2-like_int_N"/>
</dbReference>
<dbReference type="Gene3D" id="1.10.443.10">
    <property type="entry name" value="Intergrase catalytic core"/>
    <property type="match status" value="1"/>
</dbReference>
<accession>A0AAJ1EPN9</accession>
<organism evidence="9 10">
    <name type="scientific">Mediterraneibacter gnavus</name>
    <name type="common">Ruminococcus gnavus</name>
    <dbReference type="NCBI Taxonomy" id="33038"/>
    <lineage>
        <taxon>Bacteria</taxon>
        <taxon>Bacillati</taxon>
        <taxon>Bacillota</taxon>
        <taxon>Clostridia</taxon>
        <taxon>Lachnospirales</taxon>
        <taxon>Lachnospiraceae</taxon>
        <taxon>Mediterraneibacter</taxon>
    </lineage>
</organism>
<dbReference type="InterPro" id="IPR010998">
    <property type="entry name" value="Integrase_recombinase_N"/>
</dbReference>
<keyword evidence="4 6" id="KW-0238">DNA-binding</keyword>
<proteinExistence type="inferred from homology"/>
<dbReference type="PROSITE" id="PS51898">
    <property type="entry name" value="TYR_RECOMBINASE"/>
    <property type="match status" value="1"/>
</dbReference>
<evidence type="ECO:0000313" key="10">
    <source>
        <dbReference type="Proteomes" id="UP001297422"/>
    </source>
</evidence>
<dbReference type="GO" id="GO:0015074">
    <property type="term" value="P:DNA integration"/>
    <property type="evidence" value="ECO:0007669"/>
    <property type="project" value="UniProtKB-KW"/>
</dbReference>
<dbReference type="PANTHER" id="PTHR30349">
    <property type="entry name" value="PHAGE INTEGRASE-RELATED"/>
    <property type="match status" value="1"/>
</dbReference>
<comment type="similarity">
    <text evidence="2">Belongs to the 'phage' integrase family.</text>
</comment>
<dbReference type="AlphaFoldDB" id="A0AAJ1EPN9"/>
<dbReference type="PANTHER" id="PTHR30349:SF64">
    <property type="entry name" value="PROPHAGE INTEGRASE INTD-RELATED"/>
    <property type="match status" value="1"/>
</dbReference>
<dbReference type="PROSITE" id="PS51900">
    <property type="entry name" value="CB"/>
    <property type="match status" value="1"/>
</dbReference>
<comment type="caution">
    <text evidence="9">The sequence shown here is derived from an EMBL/GenBank/DDBJ whole genome shotgun (WGS) entry which is preliminary data.</text>
</comment>
<dbReference type="SUPFAM" id="SSF56349">
    <property type="entry name" value="DNA breaking-rejoining enzymes"/>
    <property type="match status" value="1"/>
</dbReference>
<dbReference type="Pfam" id="PF00589">
    <property type="entry name" value="Phage_integrase"/>
    <property type="match status" value="1"/>
</dbReference>
<evidence type="ECO:0000256" key="3">
    <source>
        <dbReference type="ARBA" id="ARBA00022908"/>
    </source>
</evidence>